<evidence type="ECO:0000259" key="4">
    <source>
        <dbReference type="PROSITE" id="PS50004"/>
    </source>
</evidence>
<feature type="compositionally biased region" description="Basic and acidic residues" evidence="3">
    <location>
        <begin position="92"/>
        <end position="105"/>
    </location>
</feature>
<feature type="compositionally biased region" description="Acidic residues" evidence="3">
    <location>
        <begin position="40"/>
        <end position="49"/>
    </location>
</feature>
<feature type="compositionally biased region" description="Basic and acidic residues" evidence="3">
    <location>
        <begin position="53"/>
        <end position="85"/>
    </location>
</feature>
<dbReference type="PANTHER" id="PTHR46502:SF2">
    <property type="entry name" value="16 KDA PHLOEM PROTEIN 2"/>
    <property type="match status" value="1"/>
</dbReference>
<feature type="region of interest" description="Disordered" evidence="3">
    <location>
        <begin position="126"/>
        <end position="149"/>
    </location>
</feature>
<dbReference type="SMART" id="SM00239">
    <property type="entry name" value="C2"/>
    <property type="match status" value="1"/>
</dbReference>
<dbReference type="InterPro" id="IPR000008">
    <property type="entry name" value="C2_dom"/>
</dbReference>
<proteinExistence type="predicted"/>
<dbReference type="PROSITE" id="PS50004">
    <property type="entry name" value="C2"/>
    <property type="match status" value="1"/>
</dbReference>
<evidence type="ECO:0000256" key="2">
    <source>
        <dbReference type="ARBA" id="ARBA00022837"/>
    </source>
</evidence>
<feature type="domain" description="C2" evidence="4">
    <location>
        <begin position="185"/>
        <end position="314"/>
    </location>
</feature>
<sequence>MGRNKYKLFASTIADPSYTIISDDLVLQDEDTYRHKTVTEDPEEVDMTIDQDTYGKKKEENELEDQIHDEEAYHGSDGSIAKEEQQQQQQGEELHRHNKELKELELEEKDPYRDVIRELKEKQLLGRDKLSSHDPRNKTPREESKYKYRDDVDLQDAYRNPKEGRAGRHDEDLCMYCSPGPQRTRYTSPLIPQPALPADCSRGVMQMEVHMASGIKGSYMLGQVKASPYIVLKYSHDKRELRSSVDRGGGSCPSWNETFFYNVMNPAHRPPLLHIEIWSQLMARKDKLIGRVSIDNILEYVCKNPLMCTPHMWLPIFYHRKKDYDVRERGKLLVRFWFETKDPTYFGDARWREDHTYSKNKEKKSVDITAAGIEPKYTILTNILVLQYTGTVIRLDVNDLE</sequence>
<name>A0ABD3GSP7_9MARC</name>
<comment type="caution">
    <text evidence="5">The sequence shown here is derived from an EMBL/GenBank/DDBJ whole genome shotgun (WGS) entry which is preliminary data.</text>
</comment>
<protein>
    <recommendedName>
        <fullName evidence="4">C2 domain-containing protein</fullName>
    </recommendedName>
</protein>
<reference evidence="5 6" key="1">
    <citation type="submission" date="2024-09" db="EMBL/GenBank/DDBJ databases">
        <title>Chromosome-scale assembly of Riccia sorocarpa.</title>
        <authorList>
            <person name="Paukszto L."/>
        </authorList>
    </citation>
    <scope>NUCLEOTIDE SEQUENCE [LARGE SCALE GENOMIC DNA]</scope>
    <source>
        <strain evidence="5">LP-2024</strain>
        <tissue evidence="5">Aerial parts of the thallus</tissue>
    </source>
</reference>
<feature type="region of interest" description="Disordered" evidence="3">
    <location>
        <begin position="36"/>
        <end position="105"/>
    </location>
</feature>
<evidence type="ECO:0000313" key="6">
    <source>
        <dbReference type="Proteomes" id="UP001633002"/>
    </source>
</evidence>
<dbReference type="AlphaFoldDB" id="A0ABD3GSP7"/>
<dbReference type="Pfam" id="PF00168">
    <property type="entry name" value="C2"/>
    <property type="match status" value="1"/>
</dbReference>
<dbReference type="Proteomes" id="UP001633002">
    <property type="component" value="Unassembled WGS sequence"/>
</dbReference>
<organism evidence="5 6">
    <name type="scientific">Riccia sorocarpa</name>
    <dbReference type="NCBI Taxonomy" id="122646"/>
    <lineage>
        <taxon>Eukaryota</taxon>
        <taxon>Viridiplantae</taxon>
        <taxon>Streptophyta</taxon>
        <taxon>Embryophyta</taxon>
        <taxon>Marchantiophyta</taxon>
        <taxon>Marchantiopsida</taxon>
        <taxon>Marchantiidae</taxon>
        <taxon>Marchantiales</taxon>
        <taxon>Ricciaceae</taxon>
        <taxon>Riccia</taxon>
    </lineage>
</organism>
<evidence type="ECO:0000256" key="1">
    <source>
        <dbReference type="ARBA" id="ARBA00022723"/>
    </source>
</evidence>
<accession>A0ABD3GSP7</accession>
<dbReference type="InterPro" id="IPR035892">
    <property type="entry name" value="C2_domain_sf"/>
</dbReference>
<dbReference type="GO" id="GO:0046872">
    <property type="term" value="F:metal ion binding"/>
    <property type="evidence" value="ECO:0007669"/>
    <property type="project" value="UniProtKB-KW"/>
</dbReference>
<dbReference type="PANTHER" id="PTHR46502">
    <property type="entry name" value="C2 DOMAIN-CONTAINING"/>
    <property type="match status" value="1"/>
</dbReference>
<keyword evidence="2" id="KW-0106">Calcium</keyword>
<evidence type="ECO:0000313" key="5">
    <source>
        <dbReference type="EMBL" id="KAL3681462.1"/>
    </source>
</evidence>
<dbReference type="SUPFAM" id="SSF49562">
    <property type="entry name" value="C2 domain (Calcium/lipid-binding domain, CaLB)"/>
    <property type="match status" value="1"/>
</dbReference>
<keyword evidence="1" id="KW-0479">Metal-binding</keyword>
<evidence type="ECO:0000256" key="3">
    <source>
        <dbReference type="SAM" id="MobiDB-lite"/>
    </source>
</evidence>
<keyword evidence="6" id="KW-1185">Reference proteome</keyword>
<gene>
    <name evidence="5" type="ORF">R1sor_024418</name>
</gene>
<dbReference type="EMBL" id="JBJQOH010000007">
    <property type="protein sequence ID" value="KAL3681462.1"/>
    <property type="molecule type" value="Genomic_DNA"/>
</dbReference>
<dbReference type="Gene3D" id="2.60.40.150">
    <property type="entry name" value="C2 domain"/>
    <property type="match status" value="1"/>
</dbReference>